<evidence type="ECO:0000256" key="20">
    <source>
        <dbReference type="PROSITE-ProRule" id="PRU00076"/>
    </source>
</evidence>
<feature type="domain" description="EGF-like" evidence="25">
    <location>
        <begin position="277"/>
        <end position="315"/>
    </location>
</feature>
<keyword evidence="12 22" id="KW-1133">Transmembrane helix</keyword>
<dbReference type="GO" id="GO:0048544">
    <property type="term" value="P:recognition of pollen"/>
    <property type="evidence" value="ECO:0007669"/>
    <property type="project" value="InterPro"/>
</dbReference>
<evidence type="ECO:0000256" key="22">
    <source>
        <dbReference type="SAM" id="Phobius"/>
    </source>
</evidence>
<dbReference type="PROSITE" id="PS50927">
    <property type="entry name" value="BULB_LECTIN"/>
    <property type="match status" value="2"/>
</dbReference>
<dbReference type="PROSITE" id="PS50026">
    <property type="entry name" value="EGF_3"/>
    <property type="match status" value="1"/>
</dbReference>
<feature type="transmembrane region" description="Helical" evidence="22">
    <location>
        <begin position="435"/>
        <end position="458"/>
    </location>
</feature>
<keyword evidence="4 19" id="KW-0808">Transferase</keyword>
<feature type="domain" description="Protein kinase" evidence="24">
    <location>
        <begin position="485"/>
        <end position="733"/>
    </location>
</feature>
<dbReference type="GO" id="GO:0030246">
    <property type="term" value="F:carbohydrate binding"/>
    <property type="evidence" value="ECO:0007669"/>
    <property type="project" value="UniProtKB-KW"/>
</dbReference>
<evidence type="ECO:0000256" key="2">
    <source>
        <dbReference type="ARBA" id="ARBA00022475"/>
    </source>
</evidence>
<evidence type="ECO:0000259" key="25">
    <source>
        <dbReference type="PROSITE" id="PS50026"/>
    </source>
</evidence>
<evidence type="ECO:0000256" key="21">
    <source>
        <dbReference type="SAM" id="MobiDB-lite"/>
    </source>
</evidence>
<evidence type="ECO:0000256" key="19">
    <source>
        <dbReference type="PIRNR" id="PIRNR000641"/>
    </source>
</evidence>
<dbReference type="SMART" id="SM00108">
    <property type="entry name" value="B_lectin"/>
    <property type="match status" value="1"/>
</dbReference>
<comment type="caution">
    <text evidence="28">The sequence shown here is derived from an EMBL/GenBank/DDBJ whole genome shotgun (WGS) entry which is preliminary data.</text>
</comment>
<dbReference type="InterPro" id="IPR001480">
    <property type="entry name" value="Bulb-type_lectin_dom"/>
</dbReference>
<protein>
    <recommendedName>
        <fullName evidence="19">Receptor-like serine/threonine-protein kinase</fullName>
        <ecNumber evidence="19">2.7.11.1</ecNumber>
    </recommendedName>
</protein>
<dbReference type="Pfam" id="PF07714">
    <property type="entry name" value="PK_Tyr_Ser-Thr"/>
    <property type="match status" value="1"/>
</dbReference>
<keyword evidence="14" id="KW-1015">Disulfide bond</keyword>
<keyword evidence="3 19" id="KW-0723">Serine/threonine-protein kinase</keyword>
<dbReference type="SMART" id="SM00473">
    <property type="entry name" value="PAN_AP"/>
    <property type="match status" value="1"/>
</dbReference>
<keyword evidence="9 19" id="KW-0547">Nucleotide-binding</keyword>
<dbReference type="Proteomes" id="UP001454036">
    <property type="component" value="Unassembled WGS sequence"/>
</dbReference>
<dbReference type="Gene3D" id="3.30.200.20">
    <property type="entry name" value="Phosphorylase Kinase, domain 1"/>
    <property type="match status" value="1"/>
</dbReference>
<dbReference type="Pfam" id="PF00024">
    <property type="entry name" value="PAN_1"/>
    <property type="match status" value="1"/>
</dbReference>
<dbReference type="PIRSF" id="PIRSF000641">
    <property type="entry name" value="SRK"/>
    <property type="match status" value="1"/>
</dbReference>
<dbReference type="Pfam" id="PF00954">
    <property type="entry name" value="S_locus_glycop"/>
    <property type="match status" value="1"/>
</dbReference>
<dbReference type="Pfam" id="PF01453">
    <property type="entry name" value="B_lectin"/>
    <property type="match status" value="1"/>
</dbReference>
<dbReference type="AlphaFoldDB" id="A0AAV3P9Z6"/>
<evidence type="ECO:0000256" key="11">
    <source>
        <dbReference type="ARBA" id="ARBA00022840"/>
    </source>
</evidence>
<dbReference type="InterPro" id="IPR036426">
    <property type="entry name" value="Bulb-type_lectin_dom_sf"/>
</dbReference>
<dbReference type="EMBL" id="BAABME010001226">
    <property type="protein sequence ID" value="GAA0148354.1"/>
    <property type="molecule type" value="Genomic_DNA"/>
</dbReference>
<keyword evidence="2" id="KW-1003">Cell membrane</keyword>
<comment type="subcellular location">
    <subcellularLocation>
        <location evidence="1">Cell membrane</location>
        <topology evidence="1">Single-pass type I membrane protein</topology>
    </subcellularLocation>
</comment>
<evidence type="ECO:0000256" key="4">
    <source>
        <dbReference type="ARBA" id="ARBA00022679"/>
    </source>
</evidence>
<dbReference type="FunFam" id="1.10.510.10:FF:000846">
    <property type="entry name" value="G-type lectin S-receptor-like serine/threonine-protein kinase SD3-1"/>
    <property type="match status" value="1"/>
</dbReference>
<evidence type="ECO:0000256" key="15">
    <source>
        <dbReference type="ARBA" id="ARBA00023170"/>
    </source>
</evidence>
<keyword evidence="13 22" id="KW-0472">Membrane</keyword>
<keyword evidence="16" id="KW-0325">Glycoprotein</keyword>
<dbReference type="GO" id="GO:0004674">
    <property type="term" value="F:protein serine/threonine kinase activity"/>
    <property type="evidence" value="ECO:0007669"/>
    <property type="project" value="UniProtKB-KW"/>
</dbReference>
<evidence type="ECO:0000256" key="23">
    <source>
        <dbReference type="SAM" id="SignalP"/>
    </source>
</evidence>
<dbReference type="SUPFAM" id="SSF56112">
    <property type="entry name" value="Protein kinase-like (PK-like)"/>
    <property type="match status" value="1"/>
</dbReference>
<evidence type="ECO:0000256" key="18">
    <source>
        <dbReference type="ARBA" id="ARBA00048679"/>
    </source>
</evidence>
<evidence type="ECO:0000256" key="6">
    <source>
        <dbReference type="ARBA" id="ARBA00022729"/>
    </source>
</evidence>
<dbReference type="PANTHER" id="PTHR47974">
    <property type="entry name" value="OS07G0415500 PROTEIN"/>
    <property type="match status" value="1"/>
</dbReference>
<comment type="catalytic activity">
    <reaction evidence="18 19">
        <text>L-seryl-[protein] + ATP = O-phospho-L-seryl-[protein] + ADP + H(+)</text>
        <dbReference type="Rhea" id="RHEA:17989"/>
        <dbReference type="Rhea" id="RHEA-COMP:9863"/>
        <dbReference type="Rhea" id="RHEA-COMP:11604"/>
        <dbReference type="ChEBI" id="CHEBI:15378"/>
        <dbReference type="ChEBI" id="CHEBI:29999"/>
        <dbReference type="ChEBI" id="CHEBI:30616"/>
        <dbReference type="ChEBI" id="CHEBI:83421"/>
        <dbReference type="ChEBI" id="CHEBI:456216"/>
        <dbReference type="EC" id="2.7.11.1"/>
    </reaction>
</comment>
<evidence type="ECO:0000256" key="14">
    <source>
        <dbReference type="ARBA" id="ARBA00023157"/>
    </source>
</evidence>
<evidence type="ECO:0000256" key="10">
    <source>
        <dbReference type="ARBA" id="ARBA00022777"/>
    </source>
</evidence>
<evidence type="ECO:0000256" key="7">
    <source>
        <dbReference type="ARBA" id="ARBA00022734"/>
    </source>
</evidence>
<keyword evidence="29" id="KW-1185">Reference proteome</keyword>
<keyword evidence="10 19" id="KW-0418">Kinase</keyword>
<keyword evidence="11 19" id="KW-0067">ATP-binding</keyword>
<evidence type="ECO:0000256" key="5">
    <source>
        <dbReference type="ARBA" id="ARBA00022692"/>
    </source>
</evidence>
<comment type="catalytic activity">
    <reaction evidence="17 19">
        <text>L-threonyl-[protein] + ATP = O-phospho-L-threonyl-[protein] + ADP + H(+)</text>
        <dbReference type="Rhea" id="RHEA:46608"/>
        <dbReference type="Rhea" id="RHEA-COMP:11060"/>
        <dbReference type="Rhea" id="RHEA-COMP:11605"/>
        <dbReference type="ChEBI" id="CHEBI:15378"/>
        <dbReference type="ChEBI" id="CHEBI:30013"/>
        <dbReference type="ChEBI" id="CHEBI:30616"/>
        <dbReference type="ChEBI" id="CHEBI:61977"/>
        <dbReference type="ChEBI" id="CHEBI:456216"/>
        <dbReference type="EC" id="2.7.11.1"/>
    </reaction>
</comment>
<dbReference type="GO" id="GO:0005886">
    <property type="term" value="C:plasma membrane"/>
    <property type="evidence" value="ECO:0007669"/>
    <property type="project" value="UniProtKB-SubCell"/>
</dbReference>
<proteinExistence type="inferred from homology"/>
<evidence type="ECO:0000256" key="12">
    <source>
        <dbReference type="ARBA" id="ARBA00022989"/>
    </source>
</evidence>
<feature type="domain" description="Bulb-type lectin" evidence="26">
    <location>
        <begin position="29"/>
        <end position="151"/>
    </location>
</feature>
<keyword evidence="15" id="KW-0675">Receptor</keyword>
<keyword evidence="7" id="KW-0430">Lectin</keyword>
<feature type="signal peptide" evidence="23">
    <location>
        <begin position="1"/>
        <end position="25"/>
    </location>
</feature>
<feature type="domain" description="Bulb-type lectin" evidence="26">
    <location>
        <begin position="154"/>
        <end position="273"/>
    </location>
</feature>
<name>A0AAV3P9Z6_LITER</name>
<dbReference type="Gene3D" id="2.90.10.10">
    <property type="entry name" value="Bulb-type lectin domain"/>
    <property type="match status" value="2"/>
</dbReference>
<dbReference type="PROSITE" id="PS50948">
    <property type="entry name" value="PAN"/>
    <property type="match status" value="1"/>
</dbReference>
<dbReference type="PANTHER" id="PTHR47974:SF13">
    <property type="entry name" value="G-TYPE LECTIN S-RECEPTOR-LIKE SERINE_THREONINE-PROTEIN KINASE SD3-1"/>
    <property type="match status" value="1"/>
</dbReference>
<dbReference type="InterPro" id="IPR000858">
    <property type="entry name" value="S_locus_glycoprot_dom"/>
</dbReference>
<dbReference type="InterPro" id="IPR000742">
    <property type="entry name" value="EGF"/>
</dbReference>
<dbReference type="FunFam" id="2.90.10.10:FF:000016">
    <property type="entry name" value="G-type lectin S-receptor-like serine/threonine-protein kinase"/>
    <property type="match status" value="1"/>
</dbReference>
<dbReference type="InterPro" id="IPR000719">
    <property type="entry name" value="Prot_kinase_dom"/>
</dbReference>
<organism evidence="28 29">
    <name type="scientific">Lithospermum erythrorhizon</name>
    <name type="common">Purple gromwell</name>
    <name type="synonym">Lithospermum officinale var. erythrorhizon</name>
    <dbReference type="NCBI Taxonomy" id="34254"/>
    <lineage>
        <taxon>Eukaryota</taxon>
        <taxon>Viridiplantae</taxon>
        <taxon>Streptophyta</taxon>
        <taxon>Embryophyta</taxon>
        <taxon>Tracheophyta</taxon>
        <taxon>Spermatophyta</taxon>
        <taxon>Magnoliopsida</taxon>
        <taxon>eudicotyledons</taxon>
        <taxon>Gunneridae</taxon>
        <taxon>Pentapetalae</taxon>
        <taxon>asterids</taxon>
        <taxon>lamiids</taxon>
        <taxon>Boraginales</taxon>
        <taxon>Boraginaceae</taxon>
        <taxon>Boraginoideae</taxon>
        <taxon>Lithospermeae</taxon>
        <taxon>Lithospermum</taxon>
    </lineage>
</organism>
<dbReference type="InterPro" id="IPR001245">
    <property type="entry name" value="Ser-Thr/Tyr_kinase_cat_dom"/>
</dbReference>
<dbReference type="InterPro" id="IPR024171">
    <property type="entry name" value="SRK-like_kinase"/>
</dbReference>
<accession>A0AAV3P9Z6</accession>
<evidence type="ECO:0000256" key="17">
    <source>
        <dbReference type="ARBA" id="ARBA00047899"/>
    </source>
</evidence>
<evidence type="ECO:0000256" key="8">
    <source>
        <dbReference type="ARBA" id="ARBA00022737"/>
    </source>
</evidence>
<dbReference type="InterPro" id="IPR011009">
    <property type="entry name" value="Kinase-like_dom_sf"/>
</dbReference>
<evidence type="ECO:0000256" key="1">
    <source>
        <dbReference type="ARBA" id="ARBA00004251"/>
    </source>
</evidence>
<gene>
    <name evidence="28" type="ORF">LIER_07822</name>
</gene>
<sequence>MPKGNIILSTCLMLSMSLRLLICWADSSVIHLDSKLSMGENSSWVSSTGNFAIGFIRRGNQNSVGIRFSSVSIPESSQEVVWIAGCDSQVSDDSHFELTENGELVLYDSGSGKIVWASNTRNASVTSAMLRDDGNLVLINKKEDVVWQSFDTPCDTLLPGQNFSVSMTLRPHKSDGLSSYYSLYMNMSGELQLRWETSVIYWSKGEVLHPSYRAMLGSNGIFEVFDQTSRSVWSAHGADHSDSDIKYRFLRLDSDGNLRLYSWVDASKSWRTAWQAVGNQCEVFATCLLQGICVYNVSGSHICRCPFPSIGQSPSKCLIPYQQSCRSGSSMILQENTLLYGIYPPNETIIRTNLNKCRSLCQEDPGCTAVSFMNDGTAECRIKRTQYIGGWSDASLNTVSYVKTCSDPLAALPPISSSTVLQNTKESESICIPCIIGAAAGTFVLFFCIQLGIGLFIWKRRKYLKKQAAQTYAVPYYKGCVSFSYSEIRDMTENFKQQIGPKMHRGLLHDDRPVAVKTLDASIEERAFRSRVSKLGSIYHKNLVKLDGYCCDTDQRFLVYEFVKNGCLRKCLEDPKTSKKLTWEKRMHICATVARAISYLHTECREFVCHGNLKCENVVLDHNSEAKVSEFGLKSVIGDRSDVDETAESDVFDFGKIVIEAISGRTYDHELCEWAYEKLVSSETENIPDVRMDDEVKSDELERALRIAFWCLQEDARIRPSMGEVVQVLEGTLTVDSPPYPFGKCQQTLPEESPESSPEVK</sequence>
<comment type="similarity">
    <text evidence="19">Belongs to the protein kinase superfamily. Ser/Thr protein kinase family.</text>
</comment>
<keyword evidence="8" id="KW-0677">Repeat</keyword>
<dbReference type="EC" id="2.7.11.1" evidence="19"/>
<feature type="chain" id="PRO_5043708023" description="Receptor-like serine/threonine-protein kinase" evidence="23">
    <location>
        <begin position="26"/>
        <end position="761"/>
    </location>
</feature>
<evidence type="ECO:0000313" key="28">
    <source>
        <dbReference type="EMBL" id="GAA0148354.1"/>
    </source>
</evidence>
<feature type="domain" description="Apple" evidence="27">
    <location>
        <begin position="325"/>
        <end position="405"/>
    </location>
</feature>
<dbReference type="Gene3D" id="3.50.4.10">
    <property type="entry name" value="Hepatocyte Growth Factor"/>
    <property type="match status" value="1"/>
</dbReference>
<comment type="caution">
    <text evidence="20">Lacks conserved residue(s) required for the propagation of feature annotation.</text>
</comment>
<keyword evidence="5 22" id="KW-0812">Transmembrane</keyword>
<keyword evidence="20" id="KW-0245">EGF-like domain</keyword>
<dbReference type="CDD" id="cd00028">
    <property type="entry name" value="B_lectin"/>
    <property type="match status" value="1"/>
</dbReference>
<evidence type="ECO:0000259" key="26">
    <source>
        <dbReference type="PROSITE" id="PS50927"/>
    </source>
</evidence>
<evidence type="ECO:0000256" key="9">
    <source>
        <dbReference type="ARBA" id="ARBA00022741"/>
    </source>
</evidence>
<dbReference type="FunFam" id="3.30.200.20:FF:000798">
    <property type="entry name" value="G-type lectin S-receptor-like serine/threonine-protein kinase SD3-1"/>
    <property type="match status" value="1"/>
</dbReference>
<evidence type="ECO:0000313" key="29">
    <source>
        <dbReference type="Proteomes" id="UP001454036"/>
    </source>
</evidence>
<evidence type="ECO:0000256" key="13">
    <source>
        <dbReference type="ARBA" id="ARBA00023136"/>
    </source>
</evidence>
<dbReference type="Gene3D" id="1.10.510.10">
    <property type="entry name" value="Transferase(Phosphotransferase) domain 1"/>
    <property type="match status" value="2"/>
</dbReference>
<feature type="region of interest" description="Disordered" evidence="21">
    <location>
        <begin position="740"/>
        <end position="761"/>
    </location>
</feature>
<evidence type="ECO:0000256" key="16">
    <source>
        <dbReference type="ARBA" id="ARBA00023180"/>
    </source>
</evidence>
<evidence type="ECO:0000259" key="24">
    <source>
        <dbReference type="PROSITE" id="PS50011"/>
    </source>
</evidence>
<dbReference type="PROSITE" id="PS50011">
    <property type="entry name" value="PROTEIN_KINASE_DOM"/>
    <property type="match status" value="1"/>
</dbReference>
<dbReference type="InterPro" id="IPR003609">
    <property type="entry name" value="Pan_app"/>
</dbReference>
<reference evidence="28 29" key="1">
    <citation type="submission" date="2024-01" db="EMBL/GenBank/DDBJ databases">
        <title>The complete chloroplast genome sequence of Lithospermum erythrorhizon: insights into the phylogenetic relationship among Boraginaceae species and the maternal lineages of purple gromwells.</title>
        <authorList>
            <person name="Okada T."/>
            <person name="Watanabe K."/>
        </authorList>
    </citation>
    <scope>NUCLEOTIDE SEQUENCE [LARGE SCALE GENOMIC DNA]</scope>
</reference>
<dbReference type="GO" id="GO:0005524">
    <property type="term" value="F:ATP binding"/>
    <property type="evidence" value="ECO:0007669"/>
    <property type="project" value="UniProtKB-KW"/>
</dbReference>
<evidence type="ECO:0000259" key="27">
    <source>
        <dbReference type="PROSITE" id="PS50948"/>
    </source>
</evidence>
<keyword evidence="6 23" id="KW-0732">Signal</keyword>
<dbReference type="SUPFAM" id="SSF51110">
    <property type="entry name" value="alpha-D-mannose-specific plant lectins"/>
    <property type="match status" value="2"/>
</dbReference>
<evidence type="ECO:0000256" key="3">
    <source>
        <dbReference type="ARBA" id="ARBA00022527"/>
    </source>
</evidence>